<dbReference type="Proteomes" id="UP001163152">
    <property type="component" value="Chromosome"/>
</dbReference>
<name>A0A9E8ZHX6_9CYAN</name>
<feature type="region of interest" description="Disordered" evidence="1">
    <location>
        <begin position="1"/>
        <end position="29"/>
    </location>
</feature>
<sequence length="180" mass="19467">MDSKNRSSKNQSTEGAQRTTNQSTNLEQDILGTVAVDELVNSAEVEAGSAFEEPEDDKNVDDRSQASNISYGTGVQGKPTDRAGRYSRHSNAPFADDSDSVLTGGDIDANYEEASAVGDEAVGGTAATPDQDIVENLAAAAGVELDDRTDVRINDLLEERDDRRWELNPESAEDYEQHQE</sequence>
<gene>
    <name evidence="2" type="ORF">OXH18_09130</name>
</gene>
<dbReference type="AlphaFoldDB" id="A0A9E8ZHX6"/>
<dbReference type="KEGG" id="tsin:OXH18_09130"/>
<evidence type="ECO:0000256" key="1">
    <source>
        <dbReference type="SAM" id="MobiDB-lite"/>
    </source>
</evidence>
<evidence type="ECO:0000313" key="3">
    <source>
        <dbReference type="Proteomes" id="UP001163152"/>
    </source>
</evidence>
<organism evidence="2 3">
    <name type="scientific">Thermocoleostomius sinensis A174</name>
    <dbReference type="NCBI Taxonomy" id="2016057"/>
    <lineage>
        <taxon>Bacteria</taxon>
        <taxon>Bacillati</taxon>
        <taxon>Cyanobacteriota</taxon>
        <taxon>Cyanophyceae</taxon>
        <taxon>Oculatellales</taxon>
        <taxon>Oculatellaceae</taxon>
        <taxon>Thermocoleostomius</taxon>
    </lineage>
</organism>
<accession>A0A9E8ZHX6</accession>
<keyword evidence="3" id="KW-1185">Reference proteome</keyword>
<dbReference type="InterPro" id="IPR046298">
    <property type="entry name" value="DUF6335"/>
</dbReference>
<feature type="region of interest" description="Disordered" evidence="1">
    <location>
        <begin position="45"/>
        <end position="105"/>
    </location>
</feature>
<protein>
    <submittedName>
        <fullName evidence="2">DUF6335 family protein</fullName>
    </submittedName>
</protein>
<dbReference type="EMBL" id="CP113797">
    <property type="protein sequence ID" value="WAL62129.1"/>
    <property type="molecule type" value="Genomic_DNA"/>
</dbReference>
<feature type="compositionally biased region" description="Polar residues" evidence="1">
    <location>
        <begin position="8"/>
        <end position="27"/>
    </location>
</feature>
<dbReference type="RefSeq" id="WP_268612245.1">
    <property type="nucleotide sequence ID" value="NZ_CP113797.1"/>
</dbReference>
<proteinExistence type="predicted"/>
<dbReference type="Pfam" id="PF19861">
    <property type="entry name" value="DUF6335"/>
    <property type="match status" value="1"/>
</dbReference>
<reference evidence="2" key="1">
    <citation type="submission" date="2022-12" db="EMBL/GenBank/DDBJ databases">
        <title>Polyphasic identification of a Novel Hot-Spring Cyanobacterium Ocullathermofonsia sinensis gen nov. sp. nov. and Genomic Insights on its Adaptations to the Thermal Habitat.</title>
        <authorList>
            <person name="Daroch M."/>
            <person name="Tang J."/>
            <person name="Jiang Y."/>
        </authorList>
    </citation>
    <scope>NUCLEOTIDE SEQUENCE</scope>
    <source>
        <strain evidence="2">PKUAC-SCTA174</strain>
    </source>
</reference>
<evidence type="ECO:0000313" key="2">
    <source>
        <dbReference type="EMBL" id="WAL62129.1"/>
    </source>
</evidence>